<evidence type="ECO:0000313" key="2">
    <source>
        <dbReference type="EMBL" id="KUG56750.1"/>
    </source>
</evidence>
<comment type="caution">
    <text evidence="2">The sequence shown here is derived from an EMBL/GenBank/DDBJ whole genome shotgun (WGS) entry which is preliminary data.</text>
</comment>
<keyword evidence="3" id="KW-1185">Reference proteome</keyword>
<organism evidence="2 3">
    <name type="scientific">Serinicoccus chungangensis</name>
    <dbReference type="NCBI Taxonomy" id="767452"/>
    <lineage>
        <taxon>Bacteria</taxon>
        <taxon>Bacillati</taxon>
        <taxon>Actinomycetota</taxon>
        <taxon>Actinomycetes</taxon>
        <taxon>Micrococcales</taxon>
        <taxon>Ornithinimicrobiaceae</taxon>
        <taxon>Serinicoccus</taxon>
    </lineage>
</organism>
<dbReference type="RefSeq" id="WP_058890498.1">
    <property type="nucleotide sequence ID" value="NZ_LQBL01000011.1"/>
</dbReference>
<evidence type="ECO:0000313" key="3">
    <source>
        <dbReference type="Proteomes" id="UP000054837"/>
    </source>
</evidence>
<feature type="transmembrane region" description="Helical" evidence="1">
    <location>
        <begin position="45"/>
        <end position="63"/>
    </location>
</feature>
<proteinExistence type="predicted"/>
<sequence length="144" mass="15647">MSAPDPSSEWLVQPRWLPTLRAAIGGAVIVSAVTALALAYPWRGLEIALVGLWGGYGAFLVWASRRERSGTRLEDDAVVVTSGGRTTRLTRADILDLRTDQPGRRAWRVQAVRRDGRVITLLAVPPAELERLRAWHVGGPTGGS</sequence>
<feature type="transmembrane region" description="Helical" evidence="1">
    <location>
        <begin position="20"/>
        <end position="39"/>
    </location>
</feature>
<dbReference type="EMBL" id="LQBL01000011">
    <property type="protein sequence ID" value="KUG56750.1"/>
    <property type="molecule type" value="Genomic_DNA"/>
</dbReference>
<dbReference type="AlphaFoldDB" id="A0A0W8IA18"/>
<accession>A0A0W8IA18</accession>
<name>A0A0W8IA18_9MICO</name>
<reference evidence="2 3" key="1">
    <citation type="submission" date="2015-12" db="EMBL/GenBank/DDBJ databases">
        <title>Serinicoccus chungangenesis strain CD08_5 genome sequencing and assembly.</title>
        <authorList>
            <person name="Chander A.M."/>
            <person name="Kaur G."/>
            <person name="Nair G.R."/>
            <person name="Dhawan D.K."/>
            <person name="Kochhar R.K."/>
            <person name="Mayilraj S."/>
            <person name="Bhadada S.K."/>
        </authorList>
    </citation>
    <scope>NUCLEOTIDE SEQUENCE [LARGE SCALE GENOMIC DNA]</scope>
    <source>
        <strain evidence="2 3">CD08_5</strain>
    </source>
</reference>
<keyword evidence="1" id="KW-1133">Transmembrane helix</keyword>
<gene>
    <name evidence="2" type="ORF">AVL62_11420</name>
</gene>
<evidence type="ECO:0000256" key="1">
    <source>
        <dbReference type="SAM" id="Phobius"/>
    </source>
</evidence>
<protein>
    <submittedName>
        <fullName evidence="2">Uncharacterized protein</fullName>
    </submittedName>
</protein>
<dbReference type="STRING" id="767452.AVL62_11420"/>
<keyword evidence="1" id="KW-0472">Membrane</keyword>
<dbReference type="Proteomes" id="UP000054837">
    <property type="component" value="Unassembled WGS sequence"/>
</dbReference>
<dbReference type="OrthoDB" id="4865495at2"/>
<keyword evidence="1" id="KW-0812">Transmembrane</keyword>